<evidence type="ECO:0000313" key="4">
    <source>
        <dbReference type="EMBL" id="CCK68648.1"/>
    </source>
</evidence>
<dbReference type="InterPro" id="IPR051016">
    <property type="entry name" value="Diverse_Substrate_AcTransf"/>
</dbReference>
<dbReference type="PANTHER" id="PTHR10545">
    <property type="entry name" value="DIAMINE N-ACETYLTRANSFERASE"/>
    <property type="match status" value="1"/>
</dbReference>
<feature type="domain" description="N-acetyltransferase" evidence="3">
    <location>
        <begin position="5"/>
        <end position="154"/>
    </location>
</feature>
<reference evidence="4 5" key="1">
    <citation type="journal article" date="2011" name="Proc. Natl. Acad. Sci. U.S.A.">
        <title>Evolutionary erosion of yeast sex chromosomes by mating-type switching accidents.</title>
        <authorList>
            <person name="Gordon J.L."/>
            <person name="Armisen D."/>
            <person name="Proux-Wera E."/>
            <person name="Oheigeartaigh S.S."/>
            <person name="Byrne K.P."/>
            <person name="Wolfe K.H."/>
        </authorList>
    </citation>
    <scope>NUCLEOTIDE SEQUENCE [LARGE SCALE GENOMIC DNA]</scope>
    <source>
        <strain evidence="5">ATCC MYA-139 / BCRC 22969 / CBS 8797 / CCRC 22969 / KCTC 17520 / NBRC 10181 / NCYC 3082</strain>
    </source>
</reference>
<dbReference type="EMBL" id="HE978315">
    <property type="protein sequence ID" value="CCK68648.1"/>
    <property type="molecule type" value="Genomic_DNA"/>
</dbReference>
<dbReference type="RefSeq" id="XP_022462894.1">
    <property type="nucleotide sequence ID" value="XM_022611490.1"/>
</dbReference>
<dbReference type="GO" id="GO:0008080">
    <property type="term" value="F:N-acetyltransferase activity"/>
    <property type="evidence" value="ECO:0007669"/>
    <property type="project" value="TreeGrafter"/>
</dbReference>
<dbReference type="eggNOG" id="KOG3216">
    <property type="taxonomic scope" value="Eukaryota"/>
</dbReference>
<dbReference type="GeneID" id="34524298"/>
<proteinExistence type="predicted"/>
<reference evidence="5" key="2">
    <citation type="submission" date="2012-08" db="EMBL/GenBank/DDBJ databases">
        <title>Genome sequence of Kazachstania naganishii.</title>
        <authorList>
            <person name="Gordon J.L."/>
            <person name="Armisen D."/>
            <person name="Proux-Wera E."/>
            <person name="OhEigeartaigh S.S."/>
            <person name="Byrne K.P."/>
            <person name="Wolfe K.H."/>
        </authorList>
    </citation>
    <scope>NUCLEOTIDE SEQUENCE [LARGE SCALE GENOMIC DNA]</scope>
    <source>
        <strain evidence="5">ATCC MYA-139 / BCRC 22969 / CBS 8797 / CCRC 22969 / KCTC 17520 / NBRC 10181 / NCYC 3082</strain>
    </source>
</reference>
<evidence type="ECO:0000256" key="1">
    <source>
        <dbReference type="ARBA" id="ARBA00022679"/>
    </source>
</evidence>
<dbReference type="PANTHER" id="PTHR10545:SF29">
    <property type="entry name" value="GH14572P-RELATED"/>
    <property type="match status" value="1"/>
</dbReference>
<gene>
    <name evidence="4" type="primary">KNAG0B02060</name>
    <name evidence="4" type="ordered locus">KNAG_0B02060</name>
</gene>
<dbReference type="OrthoDB" id="7305308at2759"/>
<protein>
    <recommendedName>
        <fullName evidence="3">N-acetyltransferase domain-containing protein</fullName>
    </recommendedName>
</protein>
<accession>J7RGH6</accession>
<keyword evidence="5" id="KW-1185">Reference proteome</keyword>
<keyword evidence="1" id="KW-0808">Transferase</keyword>
<evidence type="ECO:0000313" key="5">
    <source>
        <dbReference type="Proteomes" id="UP000006310"/>
    </source>
</evidence>
<dbReference type="CDD" id="cd04301">
    <property type="entry name" value="NAT_SF"/>
    <property type="match status" value="1"/>
</dbReference>
<evidence type="ECO:0000256" key="2">
    <source>
        <dbReference type="ARBA" id="ARBA00023315"/>
    </source>
</evidence>
<evidence type="ECO:0000259" key="3">
    <source>
        <dbReference type="PROSITE" id="PS51186"/>
    </source>
</evidence>
<sequence>MGSSVEVRYVQPGDREELARLFTLYLNFYKSLDKVPATQFDLNFKRFLDPKERMWAAVAIDTSTGKHIGMVQWFHHTSTWEPEGCILLNDLYVDEDSRLGGVGRALMEFVFSEGDKIGVGNVYWHTDTSNHRAQLLYTKVGYLSSQCRYVRNGY</sequence>
<dbReference type="KEGG" id="kng:KNAG_0B02060"/>
<dbReference type="Pfam" id="PF00583">
    <property type="entry name" value="Acetyltransf_1"/>
    <property type="match status" value="1"/>
</dbReference>
<dbReference type="InterPro" id="IPR016181">
    <property type="entry name" value="Acyl_CoA_acyltransferase"/>
</dbReference>
<dbReference type="SUPFAM" id="SSF55729">
    <property type="entry name" value="Acyl-CoA N-acyltransferases (Nat)"/>
    <property type="match status" value="1"/>
</dbReference>
<dbReference type="STRING" id="1071383.J7RGH6"/>
<dbReference type="Proteomes" id="UP000006310">
    <property type="component" value="Chromosome 2"/>
</dbReference>
<dbReference type="HOGENOM" id="CLU_013985_32_0_1"/>
<dbReference type="InterPro" id="IPR000182">
    <property type="entry name" value="GNAT_dom"/>
</dbReference>
<dbReference type="Gene3D" id="3.40.630.30">
    <property type="match status" value="1"/>
</dbReference>
<dbReference type="PROSITE" id="PS51186">
    <property type="entry name" value="GNAT"/>
    <property type="match status" value="1"/>
</dbReference>
<dbReference type="GO" id="GO:0005737">
    <property type="term" value="C:cytoplasm"/>
    <property type="evidence" value="ECO:0007669"/>
    <property type="project" value="TreeGrafter"/>
</dbReference>
<dbReference type="AlphaFoldDB" id="J7RGH6"/>
<name>J7RGH6_HUIN7</name>
<dbReference type="OMA" id="DGHIRYR"/>
<organism evidence="4 5">
    <name type="scientific">Huiozyma naganishii (strain ATCC MYA-139 / BCRC 22969 / CBS 8797 / KCTC 17520 / NBRC 10181 / NCYC 3082 / Yp74L-3)</name>
    <name type="common">Yeast</name>
    <name type="synonym">Kazachstania naganishii</name>
    <dbReference type="NCBI Taxonomy" id="1071383"/>
    <lineage>
        <taxon>Eukaryota</taxon>
        <taxon>Fungi</taxon>
        <taxon>Dikarya</taxon>
        <taxon>Ascomycota</taxon>
        <taxon>Saccharomycotina</taxon>
        <taxon>Saccharomycetes</taxon>
        <taxon>Saccharomycetales</taxon>
        <taxon>Saccharomycetaceae</taxon>
        <taxon>Huiozyma</taxon>
    </lineage>
</organism>
<keyword evidence="2" id="KW-0012">Acyltransferase</keyword>